<evidence type="ECO:0000313" key="4">
    <source>
        <dbReference type="Proteomes" id="UP000244248"/>
    </source>
</evidence>
<dbReference type="Gene3D" id="3.40.50.720">
    <property type="entry name" value="NAD(P)-binding Rossmann-like Domain"/>
    <property type="match status" value="1"/>
</dbReference>
<reference evidence="3 4" key="1">
    <citation type="submission" date="2018-04" db="EMBL/GenBank/DDBJ databases">
        <title>Novel species isolated from glacier.</title>
        <authorList>
            <person name="Liu Q."/>
            <person name="Xin Y.-H."/>
        </authorList>
    </citation>
    <scope>NUCLEOTIDE SEQUENCE [LARGE SCALE GENOMIC DNA]</scope>
    <source>
        <strain evidence="3 4">GT1R17</strain>
    </source>
</reference>
<accession>A0A2T5MC54</accession>
<evidence type="ECO:0000313" key="3">
    <source>
        <dbReference type="EMBL" id="PTU30153.1"/>
    </source>
</evidence>
<evidence type="ECO:0000259" key="2">
    <source>
        <dbReference type="Pfam" id="PF13478"/>
    </source>
</evidence>
<dbReference type="Pfam" id="PF13478">
    <property type="entry name" value="XdhC_C"/>
    <property type="match status" value="1"/>
</dbReference>
<dbReference type="Pfam" id="PF02625">
    <property type="entry name" value="XdhC_CoxI"/>
    <property type="match status" value="1"/>
</dbReference>
<dbReference type="AlphaFoldDB" id="A0A2T5MC54"/>
<dbReference type="Proteomes" id="UP000244248">
    <property type="component" value="Unassembled WGS sequence"/>
</dbReference>
<dbReference type="RefSeq" id="WP_107941499.1">
    <property type="nucleotide sequence ID" value="NZ_QANS01000007.1"/>
</dbReference>
<organism evidence="3 4">
    <name type="scientific">Stenotrophobium rhamnosiphilum</name>
    <dbReference type="NCBI Taxonomy" id="2029166"/>
    <lineage>
        <taxon>Bacteria</taxon>
        <taxon>Pseudomonadati</taxon>
        <taxon>Pseudomonadota</taxon>
        <taxon>Gammaproteobacteria</taxon>
        <taxon>Nevskiales</taxon>
        <taxon>Nevskiaceae</taxon>
        <taxon>Stenotrophobium</taxon>
    </lineage>
</organism>
<dbReference type="InterPro" id="IPR052698">
    <property type="entry name" value="MoCofactor_Util/Proc"/>
</dbReference>
<evidence type="ECO:0000259" key="1">
    <source>
        <dbReference type="Pfam" id="PF02625"/>
    </source>
</evidence>
<name>A0A2T5MC54_9GAMM</name>
<dbReference type="InterPro" id="IPR003777">
    <property type="entry name" value="XdhC_CoxI"/>
</dbReference>
<dbReference type="EMBL" id="QANS01000007">
    <property type="protein sequence ID" value="PTU30153.1"/>
    <property type="molecule type" value="Genomic_DNA"/>
</dbReference>
<proteinExistence type="predicted"/>
<feature type="domain" description="XdhC Rossmann" evidence="2">
    <location>
        <begin position="208"/>
        <end position="343"/>
    </location>
</feature>
<comment type="caution">
    <text evidence="3">The sequence shown here is derived from an EMBL/GenBank/DDBJ whole genome shotgun (WGS) entry which is preliminary data.</text>
</comment>
<protein>
    <recommendedName>
        <fullName evidence="5">XdhC/CoxI family protein</fullName>
    </recommendedName>
</protein>
<dbReference type="PANTHER" id="PTHR30388">
    <property type="entry name" value="ALDEHYDE OXIDOREDUCTASE MOLYBDENUM COFACTOR ASSEMBLY PROTEIN"/>
    <property type="match status" value="1"/>
</dbReference>
<sequence>MSSHEFADLVAGLDELKSSGFAGGAALATLVRTNGSVFRRAGTRMLVHGDGRIVRGISAGCPEADIVERAREVIIAGEAKLLQYDREHGYDALMELGCGGEMEVLLEPLKSADDLRFADAAAHCLQTRTQGTLMTVFAAEGRCMPQPRRLLWSERLVLDELNNPRNADAVLSQALSGTTSNAARLDEVSTSDGRIQVLVEKLEAPIRLVLIGINTTTIALANMARGLGWSVQLIDHRDDTPVSAIPPGASLLCANAAKMEKLLRFDTRTAVLVMTHNLERDLEYLHILRSQPLLYLGAVGSRTRAEKMRSAIGATRTPLCAPAGLDIGSETPEEIALSIAAEIQGAVYGRKGERLSYGAGPIH</sequence>
<dbReference type="InterPro" id="IPR027051">
    <property type="entry name" value="XdhC_Rossmann_dom"/>
</dbReference>
<gene>
    <name evidence="3" type="ORF">CJD38_16565</name>
</gene>
<feature type="domain" description="XdhC- CoxI" evidence="1">
    <location>
        <begin position="25"/>
        <end position="85"/>
    </location>
</feature>
<dbReference type="PANTHER" id="PTHR30388:SF4">
    <property type="entry name" value="MOLYBDENUM COFACTOR INSERTION CHAPERONE PAOD"/>
    <property type="match status" value="1"/>
</dbReference>
<dbReference type="OrthoDB" id="9815497at2"/>
<evidence type="ECO:0008006" key="5">
    <source>
        <dbReference type="Google" id="ProtNLM"/>
    </source>
</evidence>
<keyword evidence="4" id="KW-1185">Reference proteome</keyword>